<feature type="region of interest" description="Disordered" evidence="10">
    <location>
        <begin position="466"/>
        <end position="498"/>
    </location>
</feature>
<evidence type="ECO:0000256" key="8">
    <source>
        <dbReference type="ARBA" id="ARBA00022918"/>
    </source>
</evidence>
<dbReference type="InterPro" id="IPR000477">
    <property type="entry name" value="RT_dom"/>
</dbReference>
<dbReference type="Gene3D" id="3.30.70.270">
    <property type="match status" value="1"/>
</dbReference>
<dbReference type="Gene3D" id="3.10.10.10">
    <property type="entry name" value="HIV Type 1 Reverse Transcriptase, subunit A, domain 1"/>
    <property type="match status" value="1"/>
</dbReference>
<keyword evidence="13" id="KW-1185">Reference proteome</keyword>
<dbReference type="Pfam" id="PF00078">
    <property type="entry name" value="RVT_1"/>
    <property type="match status" value="1"/>
</dbReference>
<dbReference type="SUPFAM" id="SSF56672">
    <property type="entry name" value="DNA/RNA polymerases"/>
    <property type="match status" value="1"/>
</dbReference>
<dbReference type="Gene3D" id="1.10.340.70">
    <property type="match status" value="1"/>
</dbReference>
<evidence type="ECO:0000256" key="5">
    <source>
        <dbReference type="ARBA" id="ARBA00022759"/>
    </source>
</evidence>
<dbReference type="InterPro" id="IPR043128">
    <property type="entry name" value="Rev_trsase/Diguanyl_cyclase"/>
</dbReference>
<name>A0A8H4L892_9HYPO</name>
<evidence type="ECO:0000256" key="6">
    <source>
        <dbReference type="ARBA" id="ARBA00022801"/>
    </source>
</evidence>
<dbReference type="CDD" id="cd01647">
    <property type="entry name" value="RT_LTR"/>
    <property type="match status" value="1"/>
</dbReference>
<evidence type="ECO:0000256" key="9">
    <source>
        <dbReference type="ARBA" id="ARBA00023128"/>
    </source>
</evidence>
<dbReference type="InterPro" id="IPR041588">
    <property type="entry name" value="Integrase_H2C2"/>
</dbReference>
<keyword evidence="2" id="KW-0808">Transferase</keyword>
<dbReference type="InterPro" id="IPR001584">
    <property type="entry name" value="Integrase_cat-core"/>
</dbReference>
<dbReference type="InterPro" id="IPR043502">
    <property type="entry name" value="DNA/RNA_pol_sf"/>
</dbReference>
<dbReference type="InterPro" id="IPR012337">
    <property type="entry name" value="RNaseH-like_sf"/>
</dbReference>
<keyword evidence="3" id="KW-0548">Nucleotidyltransferase</keyword>
<dbReference type="SUPFAM" id="SSF53098">
    <property type="entry name" value="Ribonuclease H-like"/>
    <property type="match status" value="1"/>
</dbReference>
<dbReference type="GO" id="GO:0005634">
    <property type="term" value="C:nucleus"/>
    <property type="evidence" value="ECO:0007669"/>
    <property type="project" value="UniProtKB-ARBA"/>
</dbReference>
<dbReference type="GO" id="GO:0004519">
    <property type="term" value="F:endonuclease activity"/>
    <property type="evidence" value="ECO:0007669"/>
    <property type="project" value="UniProtKB-KW"/>
</dbReference>
<dbReference type="GO" id="GO:0003723">
    <property type="term" value="F:RNA binding"/>
    <property type="evidence" value="ECO:0007669"/>
    <property type="project" value="UniProtKB-KW"/>
</dbReference>
<evidence type="ECO:0000256" key="2">
    <source>
        <dbReference type="ARBA" id="ARBA00022679"/>
    </source>
</evidence>
<feature type="compositionally biased region" description="Polar residues" evidence="10">
    <location>
        <begin position="466"/>
        <end position="478"/>
    </location>
</feature>
<dbReference type="PANTHER" id="PTHR37984:SF5">
    <property type="entry name" value="PROTEIN NYNRIN-LIKE"/>
    <property type="match status" value="1"/>
</dbReference>
<keyword evidence="5" id="KW-0255">Endonuclease</keyword>
<dbReference type="InterPro" id="IPR041373">
    <property type="entry name" value="RT_RNaseH"/>
</dbReference>
<evidence type="ECO:0000256" key="7">
    <source>
        <dbReference type="ARBA" id="ARBA00022884"/>
    </source>
</evidence>
<comment type="caution">
    <text evidence="12">The sequence shown here is derived from an EMBL/GenBank/DDBJ whole genome shotgun (WGS) entry which is preliminary data.</text>
</comment>
<keyword evidence="9" id="KW-0496">Mitochondrion</keyword>
<evidence type="ECO:0000256" key="3">
    <source>
        <dbReference type="ARBA" id="ARBA00022695"/>
    </source>
</evidence>
<reference evidence="12 13" key="1">
    <citation type="submission" date="2020-01" db="EMBL/GenBank/DDBJ databases">
        <title>Identification and distribution of gene clusters putatively required for synthesis of sphingolipid metabolism inhibitors in phylogenetically diverse species of the filamentous fungus Fusarium.</title>
        <authorList>
            <person name="Kim H.-S."/>
            <person name="Busman M."/>
            <person name="Brown D.W."/>
            <person name="Divon H."/>
            <person name="Uhlig S."/>
            <person name="Proctor R.H."/>
        </authorList>
    </citation>
    <scope>NUCLEOTIDE SEQUENCE [LARGE SCALE GENOMIC DNA]</scope>
    <source>
        <strain evidence="12 13">NRRL 20459</strain>
    </source>
</reference>
<dbReference type="Pfam" id="PF17921">
    <property type="entry name" value="Integrase_H2C2"/>
    <property type="match status" value="1"/>
</dbReference>
<dbReference type="EMBL" id="JAADYS010001363">
    <property type="protein sequence ID" value="KAF4463400.1"/>
    <property type="molecule type" value="Genomic_DNA"/>
</dbReference>
<dbReference type="OrthoDB" id="5053384at2759"/>
<feature type="region of interest" description="Disordered" evidence="10">
    <location>
        <begin position="333"/>
        <end position="357"/>
    </location>
</feature>
<dbReference type="Gene3D" id="3.30.420.10">
    <property type="entry name" value="Ribonuclease H-like superfamily/Ribonuclease H"/>
    <property type="match status" value="1"/>
</dbReference>
<feature type="region of interest" description="Disordered" evidence="10">
    <location>
        <begin position="1"/>
        <end position="50"/>
    </location>
</feature>
<dbReference type="GO" id="GO:0015074">
    <property type="term" value="P:DNA integration"/>
    <property type="evidence" value="ECO:0007669"/>
    <property type="project" value="InterPro"/>
</dbReference>
<dbReference type="GO" id="GO:0003964">
    <property type="term" value="F:RNA-directed DNA polymerase activity"/>
    <property type="evidence" value="ECO:0007669"/>
    <property type="project" value="UniProtKB-KW"/>
</dbReference>
<dbReference type="PANTHER" id="PTHR37984">
    <property type="entry name" value="PROTEIN CBG26694"/>
    <property type="match status" value="1"/>
</dbReference>
<dbReference type="GO" id="GO:0005739">
    <property type="term" value="C:mitochondrion"/>
    <property type="evidence" value="ECO:0007669"/>
    <property type="project" value="UniProtKB-SubCell"/>
</dbReference>
<evidence type="ECO:0000313" key="12">
    <source>
        <dbReference type="EMBL" id="KAF4463400.1"/>
    </source>
</evidence>
<feature type="compositionally biased region" description="Polar residues" evidence="10">
    <location>
        <begin position="487"/>
        <end position="498"/>
    </location>
</feature>
<feature type="compositionally biased region" description="Basic and acidic residues" evidence="10">
    <location>
        <begin position="337"/>
        <end position="357"/>
    </location>
</feature>
<accession>A0A8H4L892</accession>
<keyword evidence="8" id="KW-0695">RNA-directed DNA polymerase</keyword>
<evidence type="ECO:0000256" key="10">
    <source>
        <dbReference type="SAM" id="MobiDB-lite"/>
    </source>
</evidence>
<feature type="compositionally biased region" description="Basic and acidic residues" evidence="10">
    <location>
        <begin position="1"/>
        <end position="21"/>
    </location>
</feature>
<dbReference type="InterPro" id="IPR050951">
    <property type="entry name" value="Retrovirus_Pol_polyprotein"/>
</dbReference>
<gene>
    <name evidence="12" type="ORF">FALBO_9779</name>
</gene>
<organism evidence="12 13">
    <name type="scientific">Fusarium albosuccineum</name>
    <dbReference type="NCBI Taxonomy" id="1237068"/>
    <lineage>
        <taxon>Eukaryota</taxon>
        <taxon>Fungi</taxon>
        <taxon>Dikarya</taxon>
        <taxon>Ascomycota</taxon>
        <taxon>Pezizomycotina</taxon>
        <taxon>Sordariomycetes</taxon>
        <taxon>Hypocreomycetidae</taxon>
        <taxon>Hypocreales</taxon>
        <taxon>Nectriaceae</taxon>
        <taxon>Fusarium</taxon>
        <taxon>Fusarium decemcellulare species complex</taxon>
    </lineage>
</organism>
<dbReference type="GO" id="GO:0016787">
    <property type="term" value="F:hydrolase activity"/>
    <property type="evidence" value="ECO:0007669"/>
    <property type="project" value="UniProtKB-KW"/>
</dbReference>
<evidence type="ECO:0000313" key="13">
    <source>
        <dbReference type="Proteomes" id="UP000554235"/>
    </source>
</evidence>
<keyword evidence="6" id="KW-0378">Hydrolase</keyword>
<keyword evidence="4" id="KW-0540">Nuclease</keyword>
<dbReference type="PROSITE" id="PS50994">
    <property type="entry name" value="INTEGRASE"/>
    <property type="match status" value="1"/>
</dbReference>
<evidence type="ECO:0000259" key="11">
    <source>
        <dbReference type="PROSITE" id="PS50994"/>
    </source>
</evidence>
<keyword evidence="7" id="KW-0694">RNA-binding</keyword>
<sequence length="1679" mass="189395">MPQGINRRDPGPVLPLERRDSTLNTSALGRKASDMLQHPRFSGPEGPSNVRSLHFTAPAAAAKITPPSFSVADMPIFDSYKTRQTHFGSGSTLPRGPPVQDLSISVPIQSPHVHFEPAQPLQPSDSVLQAYRFTSYDTSPRPFRPCEGSDLPAFGRHSHQTQPNSGLAPLHIGPTLPTDDLTLPQICSPAPSPRVSAGVHEAHDVNTSEPELLRLPPTTATPRTIELLPPANDAAHTTRLLRPTNRASPASPQAVEFLLPANEATQTMRILRPTNCTSPASPQAVEFLPPTNEATQTMRLLLPANRAPLNEQGQTLSETTSTRPQKLLPSTFVTTPSERRPHRCEDYGKPGRAKTGEENIAQQVSKRRGDTFYTSAEDAVVPWRQHTWTVLYKMGTKLKHWEPVANRTDSTRWTLRWDTTERRLGHMLLHQNRPAANPVGAQQPKTYTTDPGWRLGSAWTLHTGEQDSQTQNTATHITGPSWKPGSTWEQSTEPQDDWTQQNEHDWQQAGSTMDLGRRQWTQLDSTALDSTRRNEVRWPTMGDSVANVTLAEGGGAEVWLDPGRIEEAPWNGGELEDVNEDEVELQLSGSSEEDWKSLGSDMQAPCSPLDAAQIHSGPILVQNPKIKANPLKVRKMAHFRQLAEAPHETIVSWFTQSGITLGDMAQTPDQRMLVMRLCFTYRDCFKTKVEEVHTTDLIEHTIPLIPGTIPPKSRPRRYNRQEREVAHIYLPPMEKFGLITRANSPWGARTRFVPKPTPGTFRVVHDYRPVNSVTLKSAYPCHDLETDIDSVYCGRPRVFSQADASNGFWGIPIYPPDRYKTGFTAPHGQFCYNNMPQGLTGSPTTYARFGDMVFGHLFFEDGSELPSMLGYMDELSTTFFIYVDDHNIASETFEDHFEFLWKCYFPRIAWAPVCLSGKKTTFFVSEVESLGFSLGSEGIRPAAKHRDKFESMGKHFEQSPPRSWEDVQVLLYLTPFVRKFIPGRAELVHRVKQAFFEEVPKTTKNGKPSVLREEVKRETPIWDEGAAKALKQICDSVHQNATHGAKSKVQFHLATDASEYGTGGALLQLEGHQAGDSVTDRNFGDSRIIMWISGRLNDAERRYTMPEKEMLAVVRGLKETEWLTSGSPHPIKVYTDHKGIVDSMANHQHMHGKVSRWIDILGEFDVEFIHRPNTTKIMRIADGMSRLPDPLREEPILVEHRLSFERSCNMMLLPGGPAVETTHTVEVSELMKEWMETDWYGEITRYLIEGRSTLDMNRRKLITRRALRYRIIDHRLYYVENCGSLALCITQRDVPLALQDAHDACGHFANVITTQNLRGQKYWPSRAGDVENYCRSCLVCQQTAPRLPRSLPNTIAKLGPWDMVAMDYLGPITPMSSEGHAYILLIADYMTRFIGGAVHLKANADEVAKEWESGWGATFGWPRVLYCDNGSHFKNTAMKLITNKHGTILEHGPVSHPQSTGLVERTVRLVKSQLMKWAVERNGDSVEQWHEALPQILVTLNSRHVDSLGTSPGLAMFGFQPFSKHAGVLNTTDLEDTLLHHDRMAREVNLFHIEAREEERELIRDEIVVRQALRDPPSPRIIRVGTLVWEKQDKGGKRHGKFHQSWGNLSVVLEQLSSSTYLTQNLVGPKTERKVHVDDLKPFVRRLPRLEAPRLNRWDMADYLPADRLQRHTNLEDED</sequence>
<dbReference type="Pfam" id="PF17917">
    <property type="entry name" value="RT_RNaseH"/>
    <property type="match status" value="1"/>
</dbReference>
<dbReference type="CDD" id="cd09274">
    <property type="entry name" value="RNase_HI_RT_Ty3"/>
    <property type="match status" value="1"/>
</dbReference>
<protein>
    <submittedName>
        <fullName evidence="12">TY3B</fullName>
    </submittedName>
</protein>
<dbReference type="InterPro" id="IPR036397">
    <property type="entry name" value="RNaseH_sf"/>
</dbReference>
<evidence type="ECO:0000256" key="4">
    <source>
        <dbReference type="ARBA" id="ARBA00022722"/>
    </source>
</evidence>
<comment type="subcellular location">
    <subcellularLocation>
        <location evidence="1">Mitochondrion</location>
    </subcellularLocation>
</comment>
<proteinExistence type="predicted"/>
<evidence type="ECO:0000256" key="1">
    <source>
        <dbReference type="ARBA" id="ARBA00004173"/>
    </source>
</evidence>
<dbReference type="Proteomes" id="UP000554235">
    <property type="component" value="Unassembled WGS sequence"/>
</dbReference>
<feature type="domain" description="Integrase catalytic" evidence="11">
    <location>
        <begin position="1356"/>
        <end position="1520"/>
    </location>
</feature>